<reference evidence="2 3" key="1">
    <citation type="journal article" date="2022" name="Nat. Plants">
        <title>Genomes of leafy and leafless Platanthera orchids illuminate the evolution of mycoheterotrophy.</title>
        <authorList>
            <person name="Li M.H."/>
            <person name="Liu K.W."/>
            <person name="Li Z."/>
            <person name="Lu H.C."/>
            <person name="Ye Q.L."/>
            <person name="Zhang D."/>
            <person name="Wang J.Y."/>
            <person name="Li Y.F."/>
            <person name="Zhong Z.M."/>
            <person name="Liu X."/>
            <person name="Yu X."/>
            <person name="Liu D.K."/>
            <person name="Tu X.D."/>
            <person name="Liu B."/>
            <person name="Hao Y."/>
            <person name="Liao X.Y."/>
            <person name="Jiang Y.T."/>
            <person name="Sun W.H."/>
            <person name="Chen J."/>
            <person name="Chen Y.Q."/>
            <person name="Ai Y."/>
            <person name="Zhai J.W."/>
            <person name="Wu S.S."/>
            <person name="Zhou Z."/>
            <person name="Hsiao Y.Y."/>
            <person name="Wu W.L."/>
            <person name="Chen Y.Y."/>
            <person name="Lin Y.F."/>
            <person name="Hsu J.L."/>
            <person name="Li C.Y."/>
            <person name="Wang Z.W."/>
            <person name="Zhao X."/>
            <person name="Zhong W.Y."/>
            <person name="Ma X.K."/>
            <person name="Ma L."/>
            <person name="Huang J."/>
            <person name="Chen G.Z."/>
            <person name="Huang M.Z."/>
            <person name="Huang L."/>
            <person name="Peng D.H."/>
            <person name="Luo Y.B."/>
            <person name="Zou S.Q."/>
            <person name="Chen S.P."/>
            <person name="Lan S."/>
            <person name="Tsai W.C."/>
            <person name="Van de Peer Y."/>
            <person name="Liu Z.J."/>
        </authorList>
    </citation>
    <scope>NUCLEOTIDE SEQUENCE [LARGE SCALE GENOMIC DNA]</scope>
    <source>
        <strain evidence="2">Lor288</strain>
    </source>
</reference>
<organism evidence="2 3">
    <name type="scientific">Platanthera guangdongensis</name>
    <dbReference type="NCBI Taxonomy" id="2320717"/>
    <lineage>
        <taxon>Eukaryota</taxon>
        <taxon>Viridiplantae</taxon>
        <taxon>Streptophyta</taxon>
        <taxon>Embryophyta</taxon>
        <taxon>Tracheophyta</taxon>
        <taxon>Spermatophyta</taxon>
        <taxon>Magnoliopsida</taxon>
        <taxon>Liliopsida</taxon>
        <taxon>Asparagales</taxon>
        <taxon>Orchidaceae</taxon>
        <taxon>Orchidoideae</taxon>
        <taxon>Orchideae</taxon>
        <taxon>Orchidinae</taxon>
        <taxon>Platanthera</taxon>
    </lineage>
</organism>
<name>A0ABR2LLU0_9ASPA</name>
<evidence type="ECO:0000313" key="3">
    <source>
        <dbReference type="Proteomes" id="UP001412067"/>
    </source>
</evidence>
<proteinExistence type="predicted"/>
<feature type="region of interest" description="Disordered" evidence="1">
    <location>
        <begin position="1"/>
        <end position="55"/>
    </location>
</feature>
<dbReference type="Proteomes" id="UP001412067">
    <property type="component" value="Unassembled WGS sequence"/>
</dbReference>
<dbReference type="EMBL" id="JBBWWR010000018">
    <property type="protein sequence ID" value="KAK8943989.1"/>
    <property type="molecule type" value="Genomic_DNA"/>
</dbReference>
<comment type="caution">
    <text evidence="2">The sequence shown here is derived from an EMBL/GenBank/DDBJ whole genome shotgun (WGS) entry which is preliminary data.</text>
</comment>
<evidence type="ECO:0000313" key="2">
    <source>
        <dbReference type="EMBL" id="KAK8943989.1"/>
    </source>
</evidence>
<sequence>MYRDSPNPEMLRDGPGPTESKCHRHDGGIHLLPPPRADRVQPDGLQEALHLPRDQ</sequence>
<keyword evidence="3" id="KW-1185">Reference proteome</keyword>
<gene>
    <name evidence="2" type="ORF">KSP40_PGU021411</name>
</gene>
<evidence type="ECO:0000256" key="1">
    <source>
        <dbReference type="SAM" id="MobiDB-lite"/>
    </source>
</evidence>
<accession>A0ABR2LLU0</accession>
<protein>
    <submittedName>
        <fullName evidence="2">Uncharacterized protein</fullName>
    </submittedName>
</protein>